<evidence type="ECO:0000259" key="10">
    <source>
        <dbReference type="PROSITE" id="PS50280"/>
    </source>
</evidence>
<evidence type="ECO:0000256" key="8">
    <source>
        <dbReference type="ARBA" id="ARBA00048619"/>
    </source>
</evidence>
<evidence type="ECO:0000256" key="3">
    <source>
        <dbReference type="ARBA" id="ARBA00022603"/>
    </source>
</evidence>
<dbReference type="Gene3D" id="2.170.270.10">
    <property type="entry name" value="SET domain"/>
    <property type="match status" value="1"/>
</dbReference>
<dbReference type="GO" id="GO:0032259">
    <property type="term" value="P:methylation"/>
    <property type="evidence" value="ECO:0007669"/>
    <property type="project" value="UniProtKB-KW"/>
</dbReference>
<proteinExistence type="predicted"/>
<dbReference type="CDD" id="cd20071">
    <property type="entry name" value="SET_SMYD"/>
    <property type="match status" value="1"/>
</dbReference>
<dbReference type="PANTHER" id="PTHR46402:SF2">
    <property type="entry name" value="HISTONE-LYSINE N-TRIMETHYLTRANSFERASE SMYD5"/>
    <property type="match status" value="1"/>
</dbReference>
<dbReference type="PROSITE" id="PS50280">
    <property type="entry name" value="SET"/>
    <property type="match status" value="1"/>
</dbReference>
<gene>
    <name evidence="11" type="ORF">RI543_000993</name>
</gene>
<evidence type="ECO:0000256" key="1">
    <source>
        <dbReference type="ARBA" id="ARBA00004286"/>
    </source>
</evidence>
<evidence type="ECO:0000256" key="5">
    <source>
        <dbReference type="ARBA" id="ARBA00022691"/>
    </source>
</evidence>
<dbReference type="EMBL" id="JAWIZZ010000035">
    <property type="protein sequence ID" value="KAK5781446.1"/>
    <property type="molecule type" value="Genomic_DNA"/>
</dbReference>
<reference evidence="12" key="1">
    <citation type="submission" date="2023-07" db="EMBL/GenBank/DDBJ databases">
        <title>A draft genome of Kazachstania heterogenica Y-27499.</title>
        <authorList>
            <person name="Donic C."/>
            <person name="Kralova J.S."/>
            <person name="Fidel L."/>
            <person name="Ben-Dor S."/>
            <person name="Jung S."/>
        </authorList>
    </citation>
    <scope>NUCLEOTIDE SEQUENCE [LARGE SCALE GENOMIC DNA]</scope>
    <source>
        <strain evidence="12">Y27499</strain>
    </source>
</reference>
<dbReference type="GO" id="GO:0042799">
    <property type="term" value="F:histone H4K20 methyltransferase activity"/>
    <property type="evidence" value="ECO:0007669"/>
    <property type="project" value="TreeGrafter"/>
</dbReference>
<evidence type="ECO:0000256" key="6">
    <source>
        <dbReference type="ARBA" id="ARBA00042380"/>
    </source>
</evidence>
<evidence type="ECO:0000256" key="4">
    <source>
        <dbReference type="ARBA" id="ARBA00022679"/>
    </source>
</evidence>
<dbReference type="Gene3D" id="6.10.140.2220">
    <property type="match status" value="1"/>
</dbReference>
<feature type="domain" description="SET" evidence="10">
    <location>
        <begin position="112"/>
        <end position="380"/>
    </location>
</feature>
<evidence type="ECO:0000256" key="7">
    <source>
        <dbReference type="ARBA" id="ARBA00044528"/>
    </source>
</evidence>
<dbReference type="AlphaFoldDB" id="A0AAN7W545"/>
<dbReference type="Gene3D" id="1.10.220.160">
    <property type="match status" value="1"/>
</dbReference>
<comment type="catalytic activity">
    <reaction evidence="8">
        <text>L-lysyl-[histone] + S-adenosyl-L-methionine = N(6)-methyl-L-lysyl-[histone] + S-adenosyl-L-homocysteine + H(+)</text>
        <dbReference type="Rhea" id="RHEA:10024"/>
        <dbReference type="Rhea" id="RHEA-COMP:9845"/>
        <dbReference type="Rhea" id="RHEA-COMP:9846"/>
        <dbReference type="ChEBI" id="CHEBI:15378"/>
        <dbReference type="ChEBI" id="CHEBI:29969"/>
        <dbReference type="ChEBI" id="CHEBI:57856"/>
        <dbReference type="ChEBI" id="CHEBI:59789"/>
        <dbReference type="ChEBI" id="CHEBI:61929"/>
    </reaction>
    <physiologicalReaction direction="left-to-right" evidence="8">
        <dbReference type="Rhea" id="RHEA:10025"/>
    </physiologicalReaction>
</comment>
<feature type="region of interest" description="Disordered" evidence="9">
    <location>
        <begin position="435"/>
        <end position="468"/>
    </location>
</feature>
<dbReference type="Pfam" id="PF00856">
    <property type="entry name" value="SET"/>
    <property type="match status" value="1"/>
</dbReference>
<organism evidence="11 12">
    <name type="scientific">Arxiozyma heterogenica</name>
    <dbReference type="NCBI Taxonomy" id="278026"/>
    <lineage>
        <taxon>Eukaryota</taxon>
        <taxon>Fungi</taxon>
        <taxon>Dikarya</taxon>
        <taxon>Ascomycota</taxon>
        <taxon>Saccharomycotina</taxon>
        <taxon>Saccharomycetes</taxon>
        <taxon>Saccharomycetales</taxon>
        <taxon>Saccharomycetaceae</taxon>
        <taxon>Arxiozyma</taxon>
    </lineage>
</organism>
<dbReference type="GO" id="GO:0005694">
    <property type="term" value="C:chromosome"/>
    <property type="evidence" value="ECO:0007669"/>
    <property type="project" value="UniProtKB-SubCell"/>
</dbReference>
<dbReference type="SUPFAM" id="SSF82199">
    <property type="entry name" value="SET domain"/>
    <property type="match status" value="1"/>
</dbReference>
<comment type="caution">
    <text evidence="11">The sequence shown here is derived from an EMBL/GenBank/DDBJ whole genome shotgun (WGS) entry which is preliminary data.</text>
</comment>
<keyword evidence="12" id="KW-1185">Reference proteome</keyword>
<feature type="compositionally biased region" description="Basic and acidic residues" evidence="9">
    <location>
        <begin position="437"/>
        <end position="446"/>
    </location>
</feature>
<protein>
    <recommendedName>
        <fullName evidence="7">Histone-lysine N-methyltransferase SET5</fullName>
    </recommendedName>
    <alternativeName>
        <fullName evidence="6">SET domain-containing protein 5</fullName>
    </alternativeName>
</protein>
<evidence type="ECO:0000313" key="11">
    <source>
        <dbReference type="EMBL" id="KAK5781446.1"/>
    </source>
</evidence>
<keyword evidence="5" id="KW-0949">S-adenosyl-L-methionine</keyword>
<evidence type="ECO:0000313" key="12">
    <source>
        <dbReference type="Proteomes" id="UP001306508"/>
    </source>
</evidence>
<keyword evidence="3" id="KW-0489">Methyltransferase</keyword>
<keyword evidence="2" id="KW-0158">Chromosome</keyword>
<dbReference type="SMART" id="SM00317">
    <property type="entry name" value="SET"/>
    <property type="match status" value="1"/>
</dbReference>
<sequence length="512" mass="59022">MLSLNDIPSDVSRKDKVPTSEELCDATISLWKEDPDTEVLPSSQLFARVVQRCSGWSFDQETFETMLVEKNLYSLDETKLPVYSHLIQVPEMCPDLTLNHVKTSNQSSKYLGNIKILSTSNNHMGRGLFAEKDFKPGQLIYVEEDPICIIPAIEKLALISRGKICALCNLSLGSISSHFIMKNGLDCNTCASVWCSKKCKSKDIIHGALKHNKGNKNKVVNCANWNKFEAHCQKTSNDSAYSLGVIFAQLLLNKDSSKRNKQYLKALCGVSQRVRVRGQYSIQESETSVDKFENKWREVYALFIESFPTLADDIDFETFLFCIGKFNINKLSNNQIYFISSFINHHCEPNVRYEFDSKLKLSLYARKEIKKGEQLYITYVNPLHGVILRRRELRVQYGFICKCCRCKKELEHLDIHKNDKEYDRDEITKNNKLNKNSMDELNRGNIDKNQGNRNNEMARRKSSMRNQRPDLQELLKNGQEFELEIPDVINIGGRRRRTSVRFDETVSMAIEE</sequence>
<name>A0AAN7W545_9SACH</name>
<keyword evidence="4" id="KW-0808">Transferase</keyword>
<dbReference type="Proteomes" id="UP001306508">
    <property type="component" value="Unassembled WGS sequence"/>
</dbReference>
<dbReference type="InterPro" id="IPR046341">
    <property type="entry name" value="SET_dom_sf"/>
</dbReference>
<evidence type="ECO:0000256" key="9">
    <source>
        <dbReference type="SAM" id="MobiDB-lite"/>
    </source>
</evidence>
<dbReference type="InterPro" id="IPR001214">
    <property type="entry name" value="SET_dom"/>
</dbReference>
<dbReference type="PANTHER" id="PTHR46402">
    <property type="entry name" value="SET AND MYND DOMAIN-CONTAINING PROTEIN 5"/>
    <property type="match status" value="1"/>
</dbReference>
<dbReference type="GO" id="GO:0045814">
    <property type="term" value="P:negative regulation of gene expression, epigenetic"/>
    <property type="evidence" value="ECO:0007669"/>
    <property type="project" value="TreeGrafter"/>
</dbReference>
<evidence type="ECO:0000256" key="2">
    <source>
        <dbReference type="ARBA" id="ARBA00022454"/>
    </source>
</evidence>
<accession>A0AAN7W545</accession>
<comment type="subcellular location">
    <subcellularLocation>
        <location evidence="1">Chromosome</location>
    </subcellularLocation>
</comment>